<accession>A0AAV4DJK2</accession>
<comment type="caution">
    <text evidence="1">The sequence shown here is derived from an EMBL/GenBank/DDBJ whole genome shotgun (WGS) entry which is preliminary data.</text>
</comment>
<organism evidence="1 2">
    <name type="scientific">Plakobranchus ocellatus</name>
    <dbReference type="NCBI Taxonomy" id="259542"/>
    <lineage>
        <taxon>Eukaryota</taxon>
        <taxon>Metazoa</taxon>
        <taxon>Spiralia</taxon>
        <taxon>Lophotrochozoa</taxon>
        <taxon>Mollusca</taxon>
        <taxon>Gastropoda</taxon>
        <taxon>Heterobranchia</taxon>
        <taxon>Euthyneura</taxon>
        <taxon>Panpulmonata</taxon>
        <taxon>Sacoglossa</taxon>
        <taxon>Placobranchoidea</taxon>
        <taxon>Plakobranchidae</taxon>
        <taxon>Plakobranchus</taxon>
    </lineage>
</organism>
<evidence type="ECO:0000313" key="2">
    <source>
        <dbReference type="Proteomes" id="UP000735302"/>
    </source>
</evidence>
<dbReference type="EMBL" id="BLXT01007949">
    <property type="protein sequence ID" value="GFO44361.1"/>
    <property type="molecule type" value="Genomic_DNA"/>
</dbReference>
<dbReference type="AlphaFoldDB" id="A0AAV4DJK2"/>
<proteinExistence type="predicted"/>
<gene>
    <name evidence="1" type="ORF">PoB_007086600</name>
</gene>
<reference evidence="1 2" key="1">
    <citation type="journal article" date="2021" name="Elife">
        <title>Chloroplast acquisition without the gene transfer in kleptoplastic sea slugs, Plakobranchus ocellatus.</title>
        <authorList>
            <person name="Maeda T."/>
            <person name="Takahashi S."/>
            <person name="Yoshida T."/>
            <person name="Shimamura S."/>
            <person name="Takaki Y."/>
            <person name="Nagai Y."/>
            <person name="Toyoda A."/>
            <person name="Suzuki Y."/>
            <person name="Arimoto A."/>
            <person name="Ishii H."/>
            <person name="Satoh N."/>
            <person name="Nishiyama T."/>
            <person name="Hasebe M."/>
            <person name="Maruyama T."/>
            <person name="Minagawa J."/>
            <person name="Obokata J."/>
            <person name="Shigenobu S."/>
        </authorList>
    </citation>
    <scope>NUCLEOTIDE SEQUENCE [LARGE SCALE GENOMIC DNA]</scope>
</reference>
<evidence type="ECO:0000313" key="1">
    <source>
        <dbReference type="EMBL" id="GFO44361.1"/>
    </source>
</evidence>
<keyword evidence="2" id="KW-1185">Reference proteome</keyword>
<sequence>MVEPAADWAVVRNSTCPEPPACQVVLAPLFQLNAPDPLKTRRNSSTLKERFCQKCPLVASETVSPAPGQYIASLHWTPRAPRILKSVWPTE</sequence>
<name>A0AAV4DJK2_9GAST</name>
<protein>
    <submittedName>
        <fullName evidence="1">Septin</fullName>
    </submittedName>
</protein>
<dbReference type="Proteomes" id="UP000735302">
    <property type="component" value="Unassembled WGS sequence"/>
</dbReference>